<evidence type="ECO:0000313" key="1">
    <source>
        <dbReference type="EMBL" id="HHM67677.1"/>
    </source>
</evidence>
<sequence>MMYGLGEGLVVAGQGVPAGGIHTYEDWNAFVKAVQTSTYQTDHAQLTGLGAVRLESLEGQLRAIVEREESFKLFRALKRQPVTSAVHEFAVQTSIGGQPAGAFNSELGAIASEVGEYERRIVFVKYLMTQAAISHVASVQRGIVNLKAQENANALLRLGRAANWASYHGNAAVAPMQFDGLEATLEGFRGGEHVFDFQTQFSDLPDFSQEANRQNYVRALVDAIYQAFAKVVSVGNFGRLTHVHLDPMAQVSLDRYLDPAYRVVLDNNPMAINYGAAVTGIRTSFGNLYTEQDVWIEGNETMPNYARYGKVPDTAPGAPTLAATAQAAPVAGSRWTSAKAGTYFYVVAAIDERGVESIPSAPVSATVAAGGAVQLTITPNADRKQTGYAIYRSRRNPGSAPDLKDFRLVKRIPANSDRSANTVFVDKDLDVPGSSKLFLLRREPEALQWVQLLPATQFPLYPTNAAIIPWAVLLYGALMVGIPNHHYLIKNFVPPEARWKPY</sequence>
<dbReference type="EMBL" id="DRXE01000109">
    <property type="protein sequence ID" value="HHM67677.1"/>
    <property type="molecule type" value="Genomic_DNA"/>
</dbReference>
<organism evidence="1">
    <name type="scientific">Thermus caliditerrae</name>
    <dbReference type="NCBI Taxonomy" id="1330700"/>
    <lineage>
        <taxon>Bacteria</taxon>
        <taxon>Thermotogati</taxon>
        <taxon>Deinococcota</taxon>
        <taxon>Deinococci</taxon>
        <taxon>Thermales</taxon>
        <taxon>Thermaceae</taxon>
        <taxon>Thermus</taxon>
    </lineage>
</organism>
<dbReference type="AlphaFoldDB" id="A0A7C5RE43"/>
<name>A0A7C5RE43_9DEIN</name>
<comment type="caution">
    <text evidence="1">The sequence shown here is derived from an EMBL/GenBank/DDBJ whole genome shotgun (WGS) entry which is preliminary data.</text>
</comment>
<protein>
    <submittedName>
        <fullName evidence="1">Phage capsid protein</fullName>
    </submittedName>
</protein>
<gene>
    <name evidence="1" type="ORF">ENM28_02965</name>
</gene>
<proteinExistence type="predicted"/>
<reference evidence="1" key="1">
    <citation type="journal article" date="2020" name="mSystems">
        <title>Genome- and Community-Level Interaction Insights into Carbon Utilization and Element Cycling Functions of Hydrothermarchaeota in Hydrothermal Sediment.</title>
        <authorList>
            <person name="Zhou Z."/>
            <person name="Liu Y."/>
            <person name="Xu W."/>
            <person name="Pan J."/>
            <person name="Luo Z.H."/>
            <person name="Li M."/>
        </authorList>
    </citation>
    <scope>NUCLEOTIDE SEQUENCE [LARGE SCALE GENOMIC DNA]</scope>
    <source>
        <strain evidence="1">SpSt-1071</strain>
    </source>
</reference>
<accession>A0A7C5RE43</accession>